<dbReference type="Pfam" id="PF14617">
    <property type="entry name" value="CMS1"/>
    <property type="match status" value="1"/>
</dbReference>
<dbReference type="OrthoDB" id="1929311at2759"/>
<reference evidence="2 3" key="1">
    <citation type="journal article" date="2018" name="BMC Genomics">
        <title>Genomic evidence for intraspecific hybridization in a clonal and extremely halotolerant yeast.</title>
        <authorList>
            <person name="Gostincar C."/>
            <person name="Stajich J.E."/>
            <person name="Zupancic J."/>
            <person name="Zalar P."/>
            <person name="Gunde-Cimerman N."/>
        </authorList>
    </citation>
    <scope>NUCLEOTIDE SEQUENCE [LARGE SCALE GENOMIC DNA]</scope>
    <source>
        <strain evidence="2 3">EXF-2788</strain>
    </source>
</reference>
<feature type="compositionally biased region" description="Basic residues" evidence="1">
    <location>
        <begin position="134"/>
        <end position="144"/>
    </location>
</feature>
<feature type="region of interest" description="Disordered" evidence="1">
    <location>
        <begin position="109"/>
        <end position="156"/>
    </location>
</feature>
<dbReference type="GO" id="GO:0030686">
    <property type="term" value="C:90S preribosome"/>
    <property type="evidence" value="ECO:0007669"/>
    <property type="project" value="TreeGrafter"/>
</dbReference>
<dbReference type="PANTHER" id="PTHR24030">
    <property type="entry name" value="PROTEIN CMSS1"/>
    <property type="match status" value="1"/>
</dbReference>
<dbReference type="InterPro" id="IPR027417">
    <property type="entry name" value="P-loop_NTPase"/>
</dbReference>
<evidence type="ECO:0000313" key="3">
    <source>
        <dbReference type="Proteomes" id="UP000268823"/>
    </source>
</evidence>
<feature type="compositionally biased region" description="Basic and acidic residues" evidence="1">
    <location>
        <begin position="32"/>
        <end position="43"/>
    </location>
</feature>
<protein>
    <recommendedName>
        <fullName evidence="4">Protein CMS1</fullName>
    </recommendedName>
</protein>
<name>A0A3M7F1M1_HORWE</name>
<dbReference type="GO" id="GO:0005634">
    <property type="term" value="C:nucleus"/>
    <property type="evidence" value="ECO:0007669"/>
    <property type="project" value="TreeGrafter"/>
</dbReference>
<evidence type="ECO:0000256" key="1">
    <source>
        <dbReference type="SAM" id="MobiDB-lite"/>
    </source>
</evidence>
<dbReference type="PANTHER" id="PTHR24030:SF0">
    <property type="entry name" value="PROTEIN CMSS1"/>
    <property type="match status" value="1"/>
</dbReference>
<proteinExistence type="predicted"/>
<dbReference type="InterPro" id="IPR032704">
    <property type="entry name" value="Cms1"/>
</dbReference>
<feature type="compositionally biased region" description="Basic and acidic residues" evidence="1">
    <location>
        <begin position="120"/>
        <end position="130"/>
    </location>
</feature>
<comment type="caution">
    <text evidence="2">The sequence shown here is derived from an EMBL/GenBank/DDBJ whole genome shotgun (WGS) entry which is preliminary data.</text>
</comment>
<dbReference type="EMBL" id="QWIR01000222">
    <property type="protein sequence ID" value="RMY82244.1"/>
    <property type="molecule type" value="Genomic_DNA"/>
</dbReference>
<dbReference type="SUPFAM" id="SSF52540">
    <property type="entry name" value="P-loop containing nucleoside triphosphate hydrolases"/>
    <property type="match status" value="1"/>
</dbReference>
<feature type="compositionally biased region" description="Polar residues" evidence="1">
    <location>
        <begin position="110"/>
        <end position="119"/>
    </location>
</feature>
<dbReference type="Proteomes" id="UP000268823">
    <property type="component" value="Unassembled WGS sequence"/>
</dbReference>
<feature type="region of interest" description="Disordered" evidence="1">
    <location>
        <begin position="1"/>
        <end position="63"/>
    </location>
</feature>
<dbReference type="Gene3D" id="3.40.50.300">
    <property type="entry name" value="P-loop containing nucleotide triphosphate hydrolases"/>
    <property type="match status" value="1"/>
</dbReference>
<dbReference type="AlphaFoldDB" id="A0A3M7F1M1"/>
<accession>A0A3M7F1M1</accession>
<organism evidence="2 3">
    <name type="scientific">Hortaea werneckii</name>
    <name type="common">Black yeast</name>
    <name type="synonym">Cladosporium werneckii</name>
    <dbReference type="NCBI Taxonomy" id="91943"/>
    <lineage>
        <taxon>Eukaryota</taxon>
        <taxon>Fungi</taxon>
        <taxon>Dikarya</taxon>
        <taxon>Ascomycota</taxon>
        <taxon>Pezizomycotina</taxon>
        <taxon>Dothideomycetes</taxon>
        <taxon>Dothideomycetidae</taxon>
        <taxon>Mycosphaerellales</taxon>
        <taxon>Teratosphaeriaceae</taxon>
        <taxon>Hortaea</taxon>
    </lineage>
</organism>
<evidence type="ECO:0000313" key="2">
    <source>
        <dbReference type="EMBL" id="RMY82244.1"/>
    </source>
</evidence>
<gene>
    <name evidence="2" type="ORF">D0861_07983</name>
</gene>
<sequence>MSQEDEEKVGEPLIEGLSDGEPDTAQTSSKRKREDDAKPESKRAAKKRKQTKKPKDVDDDALDLEQGVNHAIAHMDSQLMADHVAQRTKRFQPNLSLVEAEDAHIPSTAIRDSSSWDQGRTTDKLPEFLEKYSGPRRKKSKKGQKLSDAPEAKGSPHTLVVAGAGLRAAELVRGLRKFQTKESLVAKLFAKHIKLGEAIETVKNSRMGIGVGTPQRIIDLLDNGALKLDNLERIVLDASHIDAKKRGVLDMQDTQPQVVKLLSRQELKERRQSQSLRGHFCTGHKILHVNLYSEFSFQQHYNFSNYASAGLTSSRRLIVKERPIQSGSPNVQQPEQELHRSFHNWQPGGAPEIPACGMSHSAPSPIAQVSSSTFHPLRVQTPHAPYLQCTISILLPGIPPHSVKLILYS</sequence>
<evidence type="ECO:0008006" key="4">
    <source>
        <dbReference type="Google" id="ProtNLM"/>
    </source>
</evidence>